<dbReference type="Proteomes" id="UP000017973">
    <property type="component" value="Unassembled WGS sequence"/>
</dbReference>
<dbReference type="HOGENOM" id="CLU_104217_2_0_9"/>
<keyword evidence="5" id="KW-1185">Reference proteome</keyword>
<dbReference type="AlphaFoldDB" id="V6M9N4"/>
<dbReference type="STRING" id="1408254.T458_12835"/>
<dbReference type="Pfam" id="PF13558">
    <property type="entry name" value="SbcC_Walker_B"/>
    <property type="match status" value="1"/>
</dbReference>
<gene>
    <name evidence="4" type="ORF">T458_12835</name>
</gene>
<proteinExistence type="inferred from homology"/>
<name>V6M9N4_9BACL</name>
<comment type="similarity">
    <text evidence="1">Belongs to the SMC family. SbcC subfamily.</text>
</comment>
<evidence type="ECO:0000313" key="5">
    <source>
        <dbReference type="Proteomes" id="UP000017973"/>
    </source>
</evidence>
<dbReference type="SUPFAM" id="SSF52540">
    <property type="entry name" value="P-loop containing nucleoside triphosphate hydrolases"/>
    <property type="match status" value="1"/>
</dbReference>
<evidence type="ECO:0000256" key="3">
    <source>
        <dbReference type="ARBA" id="ARBA00013368"/>
    </source>
</evidence>
<accession>V6M9N4</accession>
<evidence type="ECO:0000256" key="1">
    <source>
        <dbReference type="ARBA" id="ARBA00006930"/>
    </source>
</evidence>
<organism evidence="4 5">
    <name type="scientific">Brevibacillus panacihumi W25</name>
    <dbReference type="NCBI Taxonomy" id="1408254"/>
    <lineage>
        <taxon>Bacteria</taxon>
        <taxon>Bacillati</taxon>
        <taxon>Bacillota</taxon>
        <taxon>Bacilli</taxon>
        <taxon>Bacillales</taxon>
        <taxon>Paenibacillaceae</taxon>
        <taxon>Brevibacillus</taxon>
    </lineage>
</organism>
<reference evidence="4 5" key="1">
    <citation type="journal article" date="2014" name="Genome Announc.">
        <title>Draft Genome Sequence of Brevibacillus panacihumi Strain W25, a Halotolerant Hydrocarbon-Degrading Bacterium.</title>
        <authorList>
            <person name="Wang X."/>
            <person name="Jin D."/>
            <person name="Zhou L."/>
            <person name="Wu L."/>
            <person name="An W."/>
            <person name="Chen Y."/>
            <person name="Zhao L."/>
        </authorList>
    </citation>
    <scope>NUCLEOTIDE SEQUENCE [LARGE SCALE GENOMIC DNA]</scope>
    <source>
        <strain evidence="4 5">W25</strain>
    </source>
</reference>
<dbReference type="PATRIC" id="fig|1408254.3.peg.2538"/>
<dbReference type="eggNOG" id="COG0419">
    <property type="taxonomic scope" value="Bacteria"/>
</dbReference>
<comment type="caution">
    <text evidence="4">The sequence shown here is derived from an EMBL/GenBank/DDBJ whole genome shotgun (WGS) entry which is preliminary data.</text>
</comment>
<evidence type="ECO:0000256" key="2">
    <source>
        <dbReference type="ARBA" id="ARBA00011322"/>
    </source>
</evidence>
<dbReference type="InterPro" id="IPR027417">
    <property type="entry name" value="P-loop_NTPase"/>
</dbReference>
<dbReference type="PANTHER" id="PTHR32114:SF2">
    <property type="entry name" value="ABC TRANSPORTER ABCH.3"/>
    <property type="match status" value="1"/>
</dbReference>
<protein>
    <recommendedName>
        <fullName evidence="3">Nuclease SbcCD subunit C</fullName>
    </recommendedName>
</protein>
<sequence>MEKRGRQSGLGFDVYDHYTGQLRDVKTLSGGEKFNASLCLALGMADVIQSYEGGISLETMFIDEGFGSLDEESLHKAIDTLIDLQQSGRMIGVISHVQELKQAIPAILEVKKTREGYSYTNFCVS</sequence>
<comment type="subunit">
    <text evidence="2">Heterodimer of SbcC and SbcD.</text>
</comment>
<dbReference type="PANTHER" id="PTHR32114">
    <property type="entry name" value="ABC TRANSPORTER ABCH.3"/>
    <property type="match status" value="1"/>
</dbReference>
<dbReference type="EMBL" id="AYJU01000016">
    <property type="protein sequence ID" value="EST54575.1"/>
    <property type="molecule type" value="Genomic_DNA"/>
</dbReference>
<dbReference type="Gene3D" id="3.40.50.300">
    <property type="entry name" value="P-loop containing nucleotide triphosphate hydrolases"/>
    <property type="match status" value="1"/>
</dbReference>
<evidence type="ECO:0000313" key="4">
    <source>
        <dbReference type="EMBL" id="EST54575.1"/>
    </source>
</evidence>